<dbReference type="PANTHER" id="PTHR30069">
    <property type="entry name" value="TONB-DEPENDENT OUTER MEMBRANE RECEPTOR"/>
    <property type="match status" value="1"/>
</dbReference>
<organism evidence="17 18">
    <name type="scientific">Vibrio chagasii</name>
    <dbReference type="NCBI Taxonomy" id="170679"/>
    <lineage>
        <taxon>Bacteria</taxon>
        <taxon>Pseudomonadati</taxon>
        <taxon>Pseudomonadota</taxon>
        <taxon>Gammaproteobacteria</taxon>
        <taxon>Vibrionales</taxon>
        <taxon>Vibrionaceae</taxon>
        <taxon>Vibrio</taxon>
    </lineage>
</organism>
<evidence type="ECO:0000256" key="12">
    <source>
        <dbReference type="PROSITE-ProRule" id="PRU01360"/>
    </source>
</evidence>
<feature type="domain" description="TonB-dependent receptor plug" evidence="16">
    <location>
        <begin position="42"/>
        <end position="148"/>
    </location>
</feature>
<evidence type="ECO:0000256" key="6">
    <source>
        <dbReference type="ARBA" id="ARBA00023065"/>
    </source>
</evidence>
<dbReference type="Pfam" id="PF07715">
    <property type="entry name" value="Plug"/>
    <property type="match status" value="1"/>
</dbReference>
<dbReference type="InterPro" id="IPR010101">
    <property type="entry name" value="B12_transptr_BtuB"/>
</dbReference>
<sequence length="607" mass="66153" precursor="true">MNKSLLAVAVASLLSPISNLHAQQASADETMVVTANRFEQQVSDTIAPVEVITKQEIDAIQATSLSEVLRRLPGVQITNQGGLAQGQELYIRGRSTKNTLILVNGIRIGSATLGYANLASIPLNGVERVEVLRGARAAVYGSDAVSGVVNIITTRSADNTATVKAGVGSFGLYDINASGSVANDSGWINVVATHQQSEGYNVQPTSTNPIDADKDGHSTQYLTIDGGFYVSPNFTLKANGYYQKHDVEFDNPWGGVDETDSELYALGLVGDYKRDSLNSVVTLGSNQDEAESSGQGTVPSSITTNRNSVSWNNQYKLNDSAAVIGGVDWYRDKVKNDSTSMTKDSRDNTALYAGGDVSIGKLSAEANLRWDDNSSFGNFTTYQLGAGYSITEAIRLVGMYGTAFKAPTFNELYWPLECSSWGCYSGNPNLQPEESKTAEVALEGSFDVLELRVAAHKSDVEKMITSNGLTQVNIGEAEIKGYEVVGSFYTGPLYHSASYDYLDTEDKSTGNELARRAKHSGKWNTTYELSNWRFDLSYLYQGKRYDDLGNTTELDAYSLFDFATSYHFDNDVTVAGKVANLFDEEYETAKGYKTPERNYYVSVAYQF</sequence>
<dbReference type="Pfam" id="PF00593">
    <property type="entry name" value="TonB_dep_Rec_b-barrel"/>
    <property type="match status" value="1"/>
</dbReference>
<dbReference type="InterPro" id="IPR012910">
    <property type="entry name" value="Plug_dom"/>
</dbReference>
<evidence type="ECO:0000256" key="4">
    <source>
        <dbReference type="ARBA" id="ARBA00022692"/>
    </source>
</evidence>
<dbReference type="Gene3D" id="2.170.130.10">
    <property type="entry name" value="TonB-dependent receptor, plug domain"/>
    <property type="match status" value="1"/>
</dbReference>
<evidence type="ECO:0000256" key="10">
    <source>
        <dbReference type="ARBA" id="ARBA00023237"/>
    </source>
</evidence>
<evidence type="ECO:0000313" key="17">
    <source>
        <dbReference type="EMBL" id="KAB0475705.1"/>
    </source>
</evidence>
<keyword evidence="6 11" id="KW-0406">Ion transport</keyword>
<feature type="short sequence motif" description="TonB C-terminal box" evidence="11">
    <location>
        <begin position="590"/>
        <end position="607"/>
    </location>
</feature>
<comment type="similarity">
    <text evidence="11">Belongs to the TonB-dependent receptor family. BtuB (TC 1.B.14.3.1) subfamily.</text>
</comment>
<dbReference type="RefSeq" id="WP_137408670.1">
    <property type="nucleotide sequence ID" value="NZ_AP025465.1"/>
</dbReference>
<feature type="short sequence motif" description="TonB box" evidence="13">
    <location>
        <begin position="30"/>
        <end position="36"/>
    </location>
</feature>
<feature type="short sequence motif" description="TonB box" evidence="11">
    <location>
        <begin position="29"/>
        <end position="36"/>
    </location>
</feature>
<dbReference type="GO" id="GO:0015420">
    <property type="term" value="F:ABC-type vitamin B12 transporter activity"/>
    <property type="evidence" value="ECO:0007669"/>
    <property type="project" value="InterPro"/>
</dbReference>
<dbReference type="InterPro" id="IPR037066">
    <property type="entry name" value="Plug_dom_sf"/>
</dbReference>
<dbReference type="GO" id="GO:0009279">
    <property type="term" value="C:cell outer membrane"/>
    <property type="evidence" value="ECO:0007669"/>
    <property type="project" value="UniProtKB-SubCell"/>
</dbReference>
<dbReference type="GO" id="GO:0046930">
    <property type="term" value="C:pore complex"/>
    <property type="evidence" value="ECO:0007669"/>
    <property type="project" value="UniProtKB-KW"/>
</dbReference>
<dbReference type="InterPro" id="IPR010916">
    <property type="entry name" value="TonB_box_CS"/>
</dbReference>
<accession>A0A7V7NQU8</accession>
<name>A0A7V7NQU8_9VIBR</name>
<protein>
    <recommendedName>
        <fullName evidence="11">Vitamin B12 transporter BtuB</fullName>
    </recommendedName>
    <alternativeName>
        <fullName evidence="11">Cobalamin receptor</fullName>
    </alternativeName>
    <alternativeName>
        <fullName evidence="11">Outer membrane cobalamin translocator</fullName>
    </alternativeName>
</protein>
<dbReference type="GO" id="GO:0015288">
    <property type="term" value="F:porin activity"/>
    <property type="evidence" value="ECO:0007669"/>
    <property type="project" value="UniProtKB-KW"/>
</dbReference>
<dbReference type="EMBL" id="VZPX01000052">
    <property type="protein sequence ID" value="KAB0475705.1"/>
    <property type="molecule type" value="Genomic_DNA"/>
</dbReference>
<feature type="region of interest" description="Disordered" evidence="14">
    <location>
        <begin position="284"/>
        <end position="305"/>
    </location>
</feature>
<dbReference type="PROSITE" id="PS52016">
    <property type="entry name" value="TONB_DEPENDENT_REC_3"/>
    <property type="match status" value="1"/>
</dbReference>
<evidence type="ECO:0000256" key="7">
    <source>
        <dbReference type="ARBA" id="ARBA00023077"/>
    </source>
</evidence>
<evidence type="ECO:0000256" key="11">
    <source>
        <dbReference type="HAMAP-Rule" id="MF_01531"/>
    </source>
</evidence>
<dbReference type="AlphaFoldDB" id="A0A7V7NQU8"/>
<comment type="caution">
    <text evidence="17">The sequence shown here is derived from an EMBL/GenBank/DDBJ whole genome shotgun (WGS) entry which is preliminary data.</text>
</comment>
<evidence type="ECO:0000256" key="2">
    <source>
        <dbReference type="ARBA" id="ARBA00022448"/>
    </source>
</evidence>
<dbReference type="Gene3D" id="2.40.170.20">
    <property type="entry name" value="TonB-dependent receptor, beta-barrel domain"/>
    <property type="match status" value="1"/>
</dbReference>
<evidence type="ECO:0000259" key="15">
    <source>
        <dbReference type="Pfam" id="PF00593"/>
    </source>
</evidence>
<dbReference type="InterPro" id="IPR039426">
    <property type="entry name" value="TonB-dep_rcpt-like"/>
</dbReference>
<dbReference type="HAMAP" id="MF_01531">
    <property type="entry name" value="BtuB"/>
    <property type="match status" value="1"/>
</dbReference>
<dbReference type="GO" id="GO:0006811">
    <property type="term" value="P:monoatomic ion transport"/>
    <property type="evidence" value="ECO:0007669"/>
    <property type="project" value="UniProtKB-KW"/>
</dbReference>
<dbReference type="SUPFAM" id="SSF56935">
    <property type="entry name" value="Porins"/>
    <property type="match status" value="1"/>
</dbReference>
<evidence type="ECO:0000256" key="8">
    <source>
        <dbReference type="ARBA" id="ARBA00023114"/>
    </source>
</evidence>
<evidence type="ECO:0000256" key="14">
    <source>
        <dbReference type="SAM" id="MobiDB-lite"/>
    </source>
</evidence>
<comment type="function">
    <text evidence="11">Involved in the active translocation of vitamin B12 (cyanocobalamin) across the outer membrane to the periplasmic space. It derives its energy for transport by interacting with the trans-periplasmic membrane protein TonB.</text>
</comment>
<evidence type="ECO:0000313" key="18">
    <source>
        <dbReference type="Proteomes" id="UP000423756"/>
    </source>
</evidence>
<keyword evidence="3 11" id="KW-1134">Transmembrane beta strand</keyword>
<dbReference type="GeneID" id="77342853"/>
<feature type="chain" id="PRO_5031640332" description="Vitamin B12 transporter BtuB" evidence="11">
    <location>
        <begin position="23"/>
        <end position="607"/>
    </location>
</feature>
<evidence type="ECO:0000256" key="3">
    <source>
        <dbReference type="ARBA" id="ARBA00022452"/>
    </source>
</evidence>
<evidence type="ECO:0000256" key="5">
    <source>
        <dbReference type="ARBA" id="ARBA00022729"/>
    </source>
</evidence>
<keyword evidence="5 11" id="KW-0732">Signal</keyword>
<keyword evidence="9 11" id="KW-0472">Membrane</keyword>
<reference evidence="17 18" key="1">
    <citation type="submission" date="2019-09" db="EMBL/GenBank/DDBJ databases">
        <title>Draft genome sequences of 48 bacterial type strains from the CCUG.</title>
        <authorList>
            <person name="Tunovic T."/>
            <person name="Pineiro-Iglesias B."/>
            <person name="Unosson C."/>
            <person name="Inganas E."/>
            <person name="Ohlen M."/>
            <person name="Cardew S."/>
            <person name="Jensie-Markopoulos S."/>
            <person name="Salva-Serra F."/>
            <person name="Jaen-Luchoro D."/>
            <person name="Karlsson R."/>
            <person name="Svensson-Stadler L."/>
            <person name="Chun J."/>
            <person name="Moore E."/>
        </authorList>
    </citation>
    <scope>NUCLEOTIDE SEQUENCE [LARGE SCALE GENOMIC DNA]</scope>
    <source>
        <strain evidence="17 18">CCUG 48643</strain>
    </source>
</reference>
<keyword evidence="4 11" id="KW-0812">Transmembrane</keyword>
<dbReference type="InterPro" id="IPR036942">
    <property type="entry name" value="Beta-barrel_TonB_sf"/>
</dbReference>
<evidence type="ECO:0000259" key="16">
    <source>
        <dbReference type="Pfam" id="PF07715"/>
    </source>
</evidence>
<comment type="subcellular location">
    <subcellularLocation>
        <location evidence="1 11 12">Cell outer membrane</location>
        <topology evidence="1 11 12">Multi-pass membrane protein</topology>
    </subcellularLocation>
</comment>
<keyword evidence="7 11" id="KW-0798">TonB box</keyword>
<evidence type="ECO:0000256" key="9">
    <source>
        <dbReference type="ARBA" id="ARBA00023136"/>
    </source>
</evidence>
<proteinExistence type="inferred from homology"/>
<dbReference type="Proteomes" id="UP000423756">
    <property type="component" value="Unassembled WGS sequence"/>
</dbReference>
<keyword evidence="2 11" id="KW-0813">Transport</keyword>
<dbReference type="PANTHER" id="PTHR30069:SF53">
    <property type="entry name" value="COLICIN I RECEPTOR-RELATED"/>
    <property type="match status" value="1"/>
</dbReference>
<evidence type="ECO:0000256" key="13">
    <source>
        <dbReference type="PROSITE-ProRule" id="PRU10143"/>
    </source>
</evidence>
<evidence type="ECO:0000256" key="1">
    <source>
        <dbReference type="ARBA" id="ARBA00004571"/>
    </source>
</evidence>
<feature type="signal peptide" evidence="11">
    <location>
        <begin position="1"/>
        <end position="22"/>
    </location>
</feature>
<gene>
    <name evidence="11" type="primary">btuB</name>
    <name evidence="17" type="ORF">F7Q91_19950</name>
</gene>
<dbReference type="InterPro" id="IPR000531">
    <property type="entry name" value="Beta-barrel_TonB"/>
</dbReference>
<dbReference type="CDD" id="cd01347">
    <property type="entry name" value="ligand_gated_channel"/>
    <property type="match status" value="1"/>
</dbReference>
<dbReference type="PROSITE" id="PS00430">
    <property type="entry name" value="TONB_DEPENDENT_REC_1"/>
    <property type="match status" value="1"/>
</dbReference>
<keyword evidence="8 11" id="KW-0626">Porin</keyword>
<keyword evidence="17" id="KW-0675">Receptor</keyword>
<keyword evidence="10 11" id="KW-0998">Cell outer membrane</keyword>
<feature type="domain" description="TonB-dependent receptor-like beta-barrel" evidence="15">
    <location>
        <begin position="195"/>
        <end position="581"/>
    </location>
</feature>